<dbReference type="KEGG" id="cohn:KCTCHS21_49430"/>
<dbReference type="EMBL" id="AP019400">
    <property type="protein sequence ID" value="BBI35544.1"/>
    <property type="molecule type" value="Genomic_DNA"/>
</dbReference>
<dbReference type="Proteomes" id="UP000289856">
    <property type="component" value="Chromosome"/>
</dbReference>
<keyword evidence="2" id="KW-1185">Reference proteome</keyword>
<protein>
    <submittedName>
        <fullName evidence="1">Uncharacterized protein</fullName>
    </submittedName>
</protein>
<name>A0A3T1DBX7_9BACL</name>
<gene>
    <name evidence="1" type="ORF">KCTCHS21_49430</name>
</gene>
<evidence type="ECO:0000313" key="1">
    <source>
        <dbReference type="EMBL" id="BBI35544.1"/>
    </source>
</evidence>
<evidence type="ECO:0000313" key="2">
    <source>
        <dbReference type="Proteomes" id="UP000289856"/>
    </source>
</evidence>
<sequence length="55" mass="6157">MGRTRLAKINATIKIGGDRMSNHKVRPTSMKKKYTIAAMKIVSDSIIVLMIHAME</sequence>
<dbReference type="AlphaFoldDB" id="A0A3T1DBX7"/>
<reference evidence="1 2" key="1">
    <citation type="submission" date="2019-01" db="EMBL/GenBank/DDBJ databases">
        <title>Complete genome sequence of Cohnella hallensis HS21 isolated from Korean fir (Abies koreana) rhizospheric soil.</title>
        <authorList>
            <person name="Jiang L."/>
            <person name="Kang S.W."/>
            <person name="Kim S."/>
            <person name="Jung J."/>
            <person name="Kim C.Y."/>
            <person name="Kim D.H."/>
            <person name="Kim S.W."/>
            <person name="Lee J."/>
        </authorList>
    </citation>
    <scope>NUCLEOTIDE SEQUENCE [LARGE SCALE GENOMIC DNA]</scope>
    <source>
        <strain evidence="1 2">HS21</strain>
    </source>
</reference>
<proteinExistence type="predicted"/>
<organism evidence="1 2">
    <name type="scientific">Cohnella abietis</name>
    <dbReference type="NCBI Taxonomy" id="2507935"/>
    <lineage>
        <taxon>Bacteria</taxon>
        <taxon>Bacillati</taxon>
        <taxon>Bacillota</taxon>
        <taxon>Bacilli</taxon>
        <taxon>Bacillales</taxon>
        <taxon>Paenibacillaceae</taxon>
        <taxon>Cohnella</taxon>
    </lineage>
</organism>
<accession>A0A3T1DBX7</accession>